<organism evidence="10 11">
    <name type="scientific">Schizopora paradoxa</name>
    <dbReference type="NCBI Taxonomy" id="27342"/>
    <lineage>
        <taxon>Eukaryota</taxon>
        <taxon>Fungi</taxon>
        <taxon>Dikarya</taxon>
        <taxon>Basidiomycota</taxon>
        <taxon>Agaricomycotina</taxon>
        <taxon>Agaricomycetes</taxon>
        <taxon>Hymenochaetales</taxon>
        <taxon>Schizoporaceae</taxon>
        <taxon>Schizopora</taxon>
    </lineage>
</organism>
<evidence type="ECO:0000313" key="10">
    <source>
        <dbReference type="EMBL" id="KLO06231.1"/>
    </source>
</evidence>
<gene>
    <name evidence="10" type="ORF">SCHPADRAFT_1002460</name>
</gene>
<keyword evidence="11" id="KW-1185">Reference proteome</keyword>
<dbReference type="CDD" id="cd18983">
    <property type="entry name" value="CBD_MSL3_like"/>
    <property type="match status" value="1"/>
</dbReference>
<name>A0A0H2RN17_9AGAM</name>
<evidence type="ECO:0000256" key="2">
    <source>
        <dbReference type="ARBA" id="ARBA00009093"/>
    </source>
</evidence>
<dbReference type="Proteomes" id="UP000053477">
    <property type="component" value="Unassembled WGS sequence"/>
</dbReference>
<evidence type="ECO:0000256" key="1">
    <source>
        <dbReference type="ARBA" id="ARBA00004123"/>
    </source>
</evidence>
<dbReference type="Gene3D" id="1.10.274.30">
    <property type="entry name" value="MRG domain"/>
    <property type="match status" value="1"/>
</dbReference>
<comment type="similarity">
    <text evidence="2">Belongs to the MRG family.</text>
</comment>
<dbReference type="PANTHER" id="PTHR10880">
    <property type="entry name" value="MORTALITY FACTOR 4-LIKE PROTEIN"/>
    <property type="match status" value="1"/>
</dbReference>
<evidence type="ECO:0000256" key="3">
    <source>
        <dbReference type="ARBA" id="ARBA00018505"/>
    </source>
</evidence>
<dbReference type="FunCoup" id="A0A0H2RN17">
    <property type="interactions" value="410"/>
</dbReference>
<dbReference type="OrthoDB" id="124855at2759"/>
<dbReference type="PANTHER" id="PTHR10880:SF15">
    <property type="entry name" value="MSL COMPLEX SUBUNIT 3"/>
    <property type="match status" value="1"/>
</dbReference>
<dbReference type="GO" id="GO:0006338">
    <property type="term" value="P:chromatin remodeling"/>
    <property type="evidence" value="ECO:0007669"/>
    <property type="project" value="UniProtKB-ARBA"/>
</dbReference>
<feature type="region of interest" description="Disordered" evidence="8">
    <location>
        <begin position="85"/>
        <end position="135"/>
    </location>
</feature>
<protein>
    <recommendedName>
        <fullName evidence="3">Chromatin modification-related protein EAF3</fullName>
    </recommendedName>
</protein>
<reference evidence="10 11" key="1">
    <citation type="submission" date="2015-04" db="EMBL/GenBank/DDBJ databases">
        <title>Complete genome sequence of Schizopora paradoxa KUC8140, a cosmopolitan wood degrader in East Asia.</title>
        <authorList>
            <consortium name="DOE Joint Genome Institute"/>
            <person name="Min B."/>
            <person name="Park H."/>
            <person name="Jang Y."/>
            <person name="Kim J.-J."/>
            <person name="Kim K.H."/>
            <person name="Pangilinan J."/>
            <person name="Lipzen A."/>
            <person name="Riley R."/>
            <person name="Grigoriev I.V."/>
            <person name="Spatafora J.W."/>
            <person name="Choi I.-G."/>
        </authorList>
    </citation>
    <scope>NUCLEOTIDE SEQUENCE [LARGE SCALE GENOMIC DNA]</scope>
    <source>
        <strain evidence="10 11">KUC8140</strain>
    </source>
</reference>
<dbReference type="GO" id="GO:0006355">
    <property type="term" value="P:regulation of DNA-templated transcription"/>
    <property type="evidence" value="ECO:0007669"/>
    <property type="project" value="InterPro"/>
</dbReference>
<dbReference type="GO" id="GO:0035267">
    <property type="term" value="C:NuA4 histone acetyltransferase complex"/>
    <property type="evidence" value="ECO:0007669"/>
    <property type="project" value="TreeGrafter"/>
</dbReference>
<dbReference type="InterPro" id="IPR008676">
    <property type="entry name" value="MRG"/>
</dbReference>
<keyword evidence="7" id="KW-0539">Nucleus</keyword>
<evidence type="ECO:0000313" key="11">
    <source>
        <dbReference type="Proteomes" id="UP000053477"/>
    </source>
</evidence>
<dbReference type="InterPro" id="IPR016197">
    <property type="entry name" value="Chromo-like_dom_sf"/>
</dbReference>
<evidence type="ECO:0000256" key="6">
    <source>
        <dbReference type="ARBA" id="ARBA00023163"/>
    </source>
</evidence>
<dbReference type="SMART" id="SM00298">
    <property type="entry name" value="CHROMO"/>
    <property type="match status" value="1"/>
</dbReference>
<evidence type="ECO:0000256" key="4">
    <source>
        <dbReference type="ARBA" id="ARBA00022853"/>
    </source>
</evidence>
<feature type="compositionally biased region" description="Low complexity" evidence="8">
    <location>
        <begin position="85"/>
        <end position="99"/>
    </location>
</feature>
<dbReference type="GO" id="GO:0032221">
    <property type="term" value="C:Rpd3S complex"/>
    <property type="evidence" value="ECO:0007669"/>
    <property type="project" value="TreeGrafter"/>
</dbReference>
<dbReference type="InterPro" id="IPR053820">
    <property type="entry name" value="MSL3_chromo-like"/>
</dbReference>
<comment type="subcellular location">
    <subcellularLocation>
        <location evidence="1">Nucleus</location>
    </subcellularLocation>
</comment>
<proteinExistence type="inferred from homology"/>
<evidence type="ECO:0000259" key="9">
    <source>
        <dbReference type="SMART" id="SM00298"/>
    </source>
</evidence>
<feature type="domain" description="Chromo" evidence="9">
    <location>
        <begin position="19"/>
        <end position="80"/>
    </location>
</feature>
<evidence type="ECO:0000256" key="8">
    <source>
        <dbReference type="SAM" id="MobiDB-lite"/>
    </source>
</evidence>
<dbReference type="PROSITE" id="PS51640">
    <property type="entry name" value="MRG"/>
    <property type="match status" value="1"/>
</dbReference>
<accession>A0A0H2RN17</accession>
<evidence type="ECO:0000256" key="5">
    <source>
        <dbReference type="ARBA" id="ARBA00023015"/>
    </source>
</evidence>
<dbReference type="STRING" id="27342.A0A0H2RN17"/>
<sequence>MALPFDANERVLCYHGPLVYEAKVLKAENWTEATTKLDTVGPHFYVHYKGWKQTWDEWVPASRLLKFNEQNLALQKQLNASAKEQSAASASTSKVAKVTGAGAGRDGGRVSAIGRKEGTRGTKRGRDEDENTRKPDLKLNVPDVLKAKLVDDWEAVTKNGQLVTLPRTPNVEEILIEFRSYVLSLPKQPMKAQTLLPTVTAGLKLYFDKSIGTNLLYRFERPQYAEQRKKWVTGQTVKIPEQKEMSAVYGAEHLLRMIVNLPAMVANSTMDQESVHILREYVQELMNFLVVERERLFQSEYETATAQYQNLSRS</sequence>
<dbReference type="SUPFAM" id="SSF54160">
    <property type="entry name" value="Chromo domain-like"/>
    <property type="match status" value="1"/>
</dbReference>
<dbReference type="Pfam" id="PF22732">
    <property type="entry name" value="MSL3_chromo-like"/>
    <property type="match status" value="1"/>
</dbReference>
<dbReference type="InParanoid" id="A0A0H2RN17"/>
<feature type="compositionally biased region" description="Basic and acidic residues" evidence="8">
    <location>
        <begin position="114"/>
        <end position="135"/>
    </location>
</feature>
<dbReference type="AlphaFoldDB" id="A0A0H2RN17"/>
<keyword evidence="4" id="KW-0156">Chromatin regulator</keyword>
<keyword evidence="5" id="KW-0805">Transcription regulation</keyword>
<evidence type="ECO:0000256" key="7">
    <source>
        <dbReference type="ARBA" id="ARBA00023242"/>
    </source>
</evidence>
<dbReference type="EMBL" id="KQ086224">
    <property type="protein sequence ID" value="KLO06231.1"/>
    <property type="molecule type" value="Genomic_DNA"/>
</dbReference>
<dbReference type="Gene3D" id="2.30.30.140">
    <property type="match status" value="1"/>
</dbReference>
<dbReference type="InterPro" id="IPR026541">
    <property type="entry name" value="MRG_dom"/>
</dbReference>
<dbReference type="InterPro" id="IPR038217">
    <property type="entry name" value="MRG_C_sf"/>
</dbReference>
<keyword evidence="6" id="KW-0804">Transcription</keyword>
<dbReference type="Pfam" id="PF05712">
    <property type="entry name" value="MRG"/>
    <property type="match status" value="1"/>
</dbReference>
<dbReference type="PIRSF" id="PIRSF038133">
    <property type="entry name" value="HAT_Nua4_EAF3/MRG15"/>
    <property type="match status" value="1"/>
</dbReference>
<dbReference type="InterPro" id="IPR000953">
    <property type="entry name" value="Chromo/chromo_shadow_dom"/>
</dbReference>